<gene>
    <name evidence="3" type="ORF">BWR22_02605</name>
</gene>
<dbReference type="KEGG" id="lvn:BWR22_02605"/>
<name>A0AAC9PW94_9FLAO</name>
<accession>A0AAC9PW94</accession>
<reference evidence="3 4" key="1">
    <citation type="submission" date="2017-01" db="EMBL/GenBank/DDBJ databases">
        <title>Complete genome of Lacinutrix venerupis DOK2-8 isolated from seawater in Dokdo.</title>
        <authorList>
            <person name="Chi W.-J."/>
            <person name="Kim J.H."/>
        </authorList>
    </citation>
    <scope>NUCLEOTIDE SEQUENCE [LARGE SCALE GENOMIC DNA]</scope>
    <source>
        <strain evidence="3 4">DOK2-8</strain>
    </source>
</reference>
<dbReference type="Pfam" id="PF13026">
    <property type="entry name" value="DUF3887"/>
    <property type="match status" value="1"/>
</dbReference>
<dbReference type="AlphaFoldDB" id="A0AAC9PW94"/>
<dbReference type="InterPro" id="IPR024981">
    <property type="entry name" value="DUF3887"/>
</dbReference>
<feature type="domain" description="DUF3887" evidence="2">
    <location>
        <begin position="30"/>
        <end position="116"/>
    </location>
</feature>
<evidence type="ECO:0000259" key="2">
    <source>
        <dbReference type="Pfam" id="PF13026"/>
    </source>
</evidence>
<dbReference type="RefSeq" id="WP_076731882.1">
    <property type="nucleotide sequence ID" value="NZ_CP019352.1"/>
</dbReference>
<dbReference type="Gene3D" id="3.10.450.590">
    <property type="match status" value="1"/>
</dbReference>
<dbReference type="EMBL" id="CP019352">
    <property type="protein sequence ID" value="APX99243.1"/>
    <property type="molecule type" value="Genomic_DNA"/>
</dbReference>
<evidence type="ECO:0000256" key="1">
    <source>
        <dbReference type="SAM" id="SignalP"/>
    </source>
</evidence>
<keyword evidence="1" id="KW-0732">Signal</keyword>
<feature type="signal peptide" evidence="1">
    <location>
        <begin position="1"/>
        <end position="18"/>
    </location>
</feature>
<sequence>MKKLLLIVAILTFSLGFAQTEKANYKTVVSEFQTNYNEGNYQEIYNMFNANLQKTLTLEKTKSFFKTNVKAEALGNITAVDLKEIIRTGHNYKFTFENGAGEAYFLLDDNNKISGLQMYPIQE</sequence>
<evidence type="ECO:0000313" key="3">
    <source>
        <dbReference type="EMBL" id="APX99243.1"/>
    </source>
</evidence>
<protein>
    <recommendedName>
        <fullName evidence="2">DUF3887 domain-containing protein</fullName>
    </recommendedName>
</protein>
<feature type="chain" id="PRO_5042093760" description="DUF3887 domain-containing protein" evidence="1">
    <location>
        <begin position="19"/>
        <end position="123"/>
    </location>
</feature>
<evidence type="ECO:0000313" key="4">
    <source>
        <dbReference type="Proteomes" id="UP000187506"/>
    </source>
</evidence>
<proteinExistence type="predicted"/>
<organism evidence="3 4">
    <name type="scientific">Lacinutrix venerupis</name>
    <dbReference type="NCBI Taxonomy" id="1486034"/>
    <lineage>
        <taxon>Bacteria</taxon>
        <taxon>Pseudomonadati</taxon>
        <taxon>Bacteroidota</taxon>
        <taxon>Flavobacteriia</taxon>
        <taxon>Flavobacteriales</taxon>
        <taxon>Flavobacteriaceae</taxon>
        <taxon>Lacinutrix</taxon>
    </lineage>
</organism>
<keyword evidence="4" id="KW-1185">Reference proteome</keyword>
<dbReference type="Proteomes" id="UP000187506">
    <property type="component" value="Chromosome"/>
</dbReference>